<evidence type="ECO:0000259" key="11">
    <source>
        <dbReference type="PROSITE" id="PS50928"/>
    </source>
</evidence>
<feature type="transmembrane region" description="Helical" evidence="9">
    <location>
        <begin position="84"/>
        <end position="109"/>
    </location>
</feature>
<keyword evidence="10" id="KW-0997">Cell inner membrane</keyword>
<dbReference type="InterPro" id="IPR051124">
    <property type="entry name" value="Phosphate_Transport_Permease"/>
</dbReference>
<evidence type="ECO:0000256" key="5">
    <source>
        <dbReference type="ARBA" id="ARBA00022592"/>
    </source>
</evidence>
<dbReference type="Pfam" id="PF00528">
    <property type="entry name" value="BPD_transp_1"/>
    <property type="match status" value="1"/>
</dbReference>
<evidence type="ECO:0000256" key="4">
    <source>
        <dbReference type="ARBA" id="ARBA00022475"/>
    </source>
</evidence>
<evidence type="ECO:0000313" key="12">
    <source>
        <dbReference type="EMBL" id="QQP87280.1"/>
    </source>
</evidence>
<feature type="transmembrane region" description="Helical" evidence="9">
    <location>
        <begin position="34"/>
        <end position="64"/>
    </location>
</feature>
<comment type="subcellular location">
    <subcellularLocation>
        <location evidence="10">Cell inner membrane</location>
        <topology evidence="10">Multi-pass membrane protein</topology>
    </subcellularLocation>
    <subcellularLocation>
        <location evidence="1 9">Cell membrane</location>
        <topology evidence="1 9">Multi-pass membrane protein</topology>
    </subcellularLocation>
</comment>
<sequence>MTDTAIRAQGRILSGSQAKRQSILDKAFKSATAFFALLVLVILGGVFVSLVQGALPALGAFGFGFATTEVWNPVTERFGALAPIYGTLMTALIAMAVGIPISFGIAVFLTELAPPWLKRPVGIAIELLAGIPSIIYGIWGLFVFAPVFQQTLQPFLIGTIGQVPVIGNLFSGPPFGIGIFTAGLILGIMVLPFITSIMRDVFETVPPMVKESAYGLGATTWEVVWKVVLPYTRVGVVGGVMLGLGRALGETMAVTFVVGNAHRIGNSLMAPGTTISAAIANEFNEAVGELYISSLIALGLILFFITFTVLALAKIMLLRMQKRAGG</sequence>
<dbReference type="InterPro" id="IPR011864">
    <property type="entry name" value="Phosphate_PstC"/>
</dbReference>
<comment type="function">
    <text evidence="10">Part of the binding-protein-dependent transport system for phosphate; probably responsible for the translocation of the substrate across the membrane.</text>
</comment>
<keyword evidence="7 9" id="KW-1133">Transmembrane helix</keyword>
<keyword evidence="13" id="KW-1185">Reference proteome</keyword>
<feature type="transmembrane region" description="Helical" evidence="9">
    <location>
        <begin position="121"/>
        <end position="145"/>
    </location>
</feature>
<accession>A0ABX7AYV4</accession>
<keyword evidence="3 9" id="KW-0813">Transport</keyword>
<evidence type="ECO:0000256" key="9">
    <source>
        <dbReference type="RuleBase" id="RU363032"/>
    </source>
</evidence>
<dbReference type="Proteomes" id="UP000595197">
    <property type="component" value="Chromosome"/>
</dbReference>
<name>A0ABX7AYV4_9PROT</name>
<proteinExistence type="inferred from homology"/>
<evidence type="ECO:0000256" key="3">
    <source>
        <dbReference type="ARBA" id="ARBA00022448"/>
    </source>
</evidence>
<reference evidence="12" key="1">
    <citation type="submission" date="2021-02" db="EMBL/GenBank/DDBJ databases">
        <title>Skermanella TT6 skin isolate.</title>
        <authorList>
            <person name="Lee K."/>
            <person name="Ganzorig M."/>
        </authorList>
    </citation>
    <scope>NUCLEOTIDE SEQUENCE</scope>
    <source>
        <strain evidence="12">TT6</strain>
    </source>
</reference>
<organism evidence="12 13">
    <name type="scientific">Skermanella cutis</name>
    <dbReference type="NCBI Taxonomy" id="2775420"/>
    <lineage>
        <taxon>Bacteria</taxon>
        <taxon>Pseudomonadati</taxon>
        <taxon>Pseudomonadota</taxon>
        <taxon>Alphaproteobacteria</taxon>
        <taxon>Rhodospirillales</taxon>
        <taxon>Azospirillaceae</taxon>
        <taxon>Skermanella</taxon>
    </lineage>
</organism>
<dbReference type="PROSITE" id="PS50928">
    <property type="entry name" value="ABC_TM1"/>
    <property type="match status" value="1"/>
</dbReference>
<keyword evidence="4" id="KW-1003">Cell membrane</keyword>
<feature type="transmembrane region" description="Helical" evidence="9">
    <location>
        <begin position="177"/>
        <end position="198"/>
    </location>
</feature>
<dbReference type="EMBL" id="CP067420">
    <property type="protein sequence ID" value="QQP87280.1"/>
    <property type="molecule type" value="Genomic_DNA"/>
</dbReference>
<keyword evidence="5 10" id="KW-0592">Phosphate transport</keyword>
<dbReference type="PANTHER" id="PTHR30425">
    <property type="entry name" value="PHOSPHATE TRANSPORT SYSTEM PERMEASE PROTEIN PST"/>
    <property type="match status" value="1"/>
</dbReference>
<protein>
    <recommendedName>
        <fullName evidence="10">Phosphate transport system permease protein</fullName>
    </recommendedName>
</protein>
<dbReference type="CDD" id="cd06261">
    <property type="entry name" value="TM_PBP2"/>
    <property type="match status" value="1"/>
</dbReference>
<evidence type="ECO:0000256" key="2">
    <source>
        <dbReference type="ARBA" id="ARBA00007069"/>
    </source>
</evidence>
<comment type="caution">
    <text evidence="10">Lacks conserved residue(s) required for the propagation of feature annotation.</text>
</comment>
<evidence type="ECO:0000256" key="7">
    <source>
        <dbReference type="ARBA" id="ARBA00022989"/>
    </source>
</evidence>
<evidence type="ECO:0000313" key="13">
    <source>
        <dbReference type="Proteomes" id="UP000595197"/>
    </source>
</evidence>
<evidence type="ECO:0000256" key="1">
    <source>
        <dbReference type="ARBA" id="ARBA00004651"/>
    </source>
</evidence>
<dbReference type="NCBIfam" id="TIGR02138">
    <property type="entry name" value="phosphate_pstC"/>
    <property type="match status" value="1"/>
</dbReference>
<feature type="transmembrane region" description="Helical" evidence="9">
    <location>
        <begin position="290"/>
        <end position="313"/>
    </location>
</feature>
<dbReference type="InterPro" id="IPR000515">
    <property type="entry name" value="MetI-like"/>
</dbReference>
<dbReference type="PANTHER" id="PTHR30425:SF1">
    <property type="entry name" value="PHOSPHATE TRANSPORT SYSTEM PERMEASE PROTEIN PSTC"/>
    <property type="match status" value="1"/>
</dbReference>
<evidence type="ECO:0000256" key="6">
    <source>
        <dbReference type="ARBA" id="ARBA00022692"/>
    </source>
</evidence>
<comment type="similarity">
    <text evidence="2 10">Belongs to the binding-protein-dependent transport system permease family. CysTW subfamily.</text>
</comment>
<keyword evidence="6 9" id="KW-0812">Transmembrane</keyword>
<keyword evidence="8 9" id="KW-0472">Membrane</keyword>
<dbReference type="Gene3D" id="1.10.3720.10">
    <property type="entry name" value="MetI-like"/>
    <property type="match status" value="1"/>
</dbReference>
<feature type="domain" description="ABC transmembrane type-1" evidence="11">
    <location>
        <begin position="84"/>
        <end position="313"/>
    </location>
</feature>
<dbReference type="RefSeq" id="WP_201069939.1">
    <property type="nucleotide sequence ID" value="NZ_CP067420.1"/>
</dbReference>
<evidence type="ECO:0000256" key="8">
    <source>
        <dbReference type="ARBA" id="ARBA00023136"/>
    </source>
</evidence>
<evidence type="ECO:0000256" key="10">
    <source>
        <dbReference type="RuleBase" id="RU363054"/>
    </source>
</evidence>
<gene>
    <name evidence="12" type="primary">pstC</name>
    <name evidence="12" type="ORF">IGS68_14220</name>
</gene>
<dbReference type="SUPFAM" id="SSF161098">
    <property type="entry name" value="MetI-like"/>
    <property type="match status" value="1"/>
</dbReference>
<dbReference type="InterPro" id="IPR035906">
    <property type="entry name" value="MetI-like_sf"/>
</dbReference>